<reference evidence="2 3" key="1">
    <citation type="submission" date="2016-11" db="EMBL/GenBank/DDBJ databases">
        <authorList>
            <person name="Jaros S."/>
            <person name="Januszkiewicz K."/>
            <person name="Wedrychowicz H."/>
        </authorList>
    </citation>
    <scope>NUCLEOTIDE SEQUENCE [LARGE SCALE GENOMIC DNA]</scope>
    <source>
        <strain evidence="2 3">YL228</strain>
    </source>
</reference>
<dbReference type="Proteomes" id="UP000183461">
    <property type="component" value="Unassembled WGS sequence"/>
</dbReference>
<evidence type="ECO:0000313" key="3">
    <source>
        <dbReference type="Proteomes" id="UP000183461"/>
    </source>
</evidence>
<feature type="chain" id="PRO_5039529405" evidence="1">
    <location>
        <begin position="29"/>
        <end position="441"/>
    </location>
</feature>
<proteinExistence type="predicted"/>
<dbReference type="EMBL" id="FPIP01000008">
    <property type="protein sequence ID" value="SFW45831.1"/>
    <property type="molecule type" value="Genomic_DNA"/>
</dbReference>
<organism evidence="2 3">
    <name type="scientific">Ruminococcus flavefaciens</name>
    <dbReference type="NCBI Taxonomy" id="1265"/>
    <lineage>
        <taxon>Bacteria</taxon>
        <taxon>Bacillati</taxon>
        <taxon>Bacillota</taxon>
        <taxon>Clostridia</taxon>
        <taxon>Eubacteriales</taxon>
        <taxon>Oscillospiraceae</taxon>
        <taxon>Ruminococcus</taxon>
    </lineage>
</organism>
<feature type="signal peptide" evidence="1">
    <location>
        <begin position="1"/>
        <end position="28"/>
    </location>
</feature>
<dbReference type="RefSeq" id="WP_072300899.1">
    <property type="nucleotide sequence ID" value="NZ_FPIP01000008.1"/>
</dbReference>
<dbReference type="AlphaFoldDB" id="A0A1K1PE25"/>
<gene>
    <name evidence="2" type="ORF">SAMN02910280_2698</name>
</gene>
<accession>A0A1K1PE25</accession>
<name>A0A1K1PE25_RUMFL</name>
<keyword evidence="1" id="KW-0732">Signal</keyword>
<protein>
    <submittedName>
        <fullName evidence="2">Uncharacterized protein</fullName>
    </submittedName>
</protein>
<evidence type="ECO:0000256" key="1">
    <source>
        <dbReference type="SAM" id="SignalP"/>
    </source>
</evidence>
<evidence type="ECO:0000313" key="2">
    <source>
        <dbReference type="EMBL" id="SFW45831.1"/>
    </source>
</evidence>
<sequence length="441" mass="48059">MKKHLGFKKTTAFLMSMALMAGAVPVNAGCFFSVNSGITANAAAEKKAPAVGTFYRAGDTIAVTGDTWFVVDDDPNSGYPSAKVSSDVTITAFESSDADNQYIWKTGDTMFTEVHNGFYITRKDKTVTPEGFYITGGKGTESEPFVIGLSVPKFSGKNITLNDGIGMNFIVGEVNEENADSFKVKLSGDCDEAGNTLHSLELKTINGKEVYCVTANVAANKMNSKITAELYYGEGKKAVDTLAFSVNDYLDAVGTSENTKLAALVKATRQYGKVSEAYFSNGTLPEVKDHSKDILEAKTVFGEYSFNKYQPMFDSSEALMSLVLNSKLAVRLYTAKYEESGHDVAAYDMWTFDENNKLVISPFAETYAFKGANGKVCFEVPGITPTQLGTTFNVNYQGTDYLFSPMAWSYRVLSKKDAAKKDVAMANALYEYFIAATDYAE</sequence>